<comment type="similarity">
    <text evidence="1">Belongs to the bacterial secretin family.</text>
</comment>
<sequence length="714" mass="79860">MKLLLRLVFGLCIVSVCYSQDDQRLIHIDQQLKQLSVDNIGLTENLDASISLNDVTLPNFLLAVSSVHDVNINVSPELNSINIKNNFSSVTVSDMLLFLCKEYSLTIEFTKNILSVKPYVKQTIEDIYPLKIDFDPIDETISLDVRNNKLYEVFKEIMDKSAKNLLYAPDMEHMEITAYIKPTDFDTAMDKMALTNNLILTKTKDNFYVFDKILSNDQNNNSLSNRMSPNLSFKVKDSILQRLEVDFKNAPVSDIVESIGAALGINIFMASPLDAAGNATLNAKSISFDTLLVKLFEQQAVNFQNDSKGSAQNRNNASLPSDRFTFKKEDDIYFFGTEKQLSVRKVEIIRLKHRSVNMMADPQNMTQGNDIRGNYQVAEQGFRNQLNNGFNNNNLNTANTRPQNRNYTTNSNTFTDNQNAKSILDLIPEEVTEGLDCKIDVELNSIYVTGTGAKIEYFKTFIKNIDKAIPVILIEVMIVEAQVSNTIEAGVSWGIGNEPTTTQGNLYPTADINVGAETINRIISGFSSTSVFNFGRVVPNFFATVKAMETNGDLKIKSTPKLATLNGHRASFSNGQTSYYAVVQRNIIGTDNPQTSEIRNYFPIDAKLGLDIKPYVTGDKQVLLDINVIQSSFGQRIAEDAPPDISSRNFSSVVRMKDQDIAVLGGLEENYSNNSGSGVPFLARIPLIKWLFSKRVREGRKSKLTVFIKPTVIY</sequence>
<reference evidence="4" key="1">
    <citation type="submission" date="2020-08" db="EMBL/GenBank/DDBJ databases">
        <title>Winogradskyella ouciana sp. nov., isolated from the hadal seawater of the Mariana Trench.</title>
        <authorList>
            <person name="He X."/>
        </authorList>
    </citation>
    <scope>NUCLEOTIDE SEQUENCE [LARGE SCALE GENOMIC DNA]</scope>
    <source>
        <strain evidence="4">KCTC 52348</strain>
    </source>
</reference>
<gene>
    <name evidence="4" type="ORF">H7F21_05900</name>
</gene>
<dbReference type="PANTHER" id="PTHR30332">
    <property type="entry name" value="PROBABLE GENERAL SECRETION PATHWAY PROTEIN D"/>
    <property type="match status" value="1"/>
</dbReference>
<dbReference type="PANTHER" id="PTHR30332:SF17">
    <property type="entry name" value="TYPE IV PILIATION SYSTEM PROTEIN DR_0774-RELATED"/>
    <property type="match status" value="1"/>
</dbReference>
<dbReference type="GO" id="GO:0015627">
    <property type="term" value="C:type II protein secretion system complex"/>
    <property type="evidence" value="ECO:0007669"/>
    <property type="project" value="TreeGrafter"/>
</dbReference>
<evidence type="ECO:0000313" key="4">
    <source>
        <dbReference type="EMBL" id="MBC2844619.1"/>
    </source>
</evidence>
<dbReference type="Proteomes" id="UP000533900">
    <property type="component" value="Unassembled WGS sequence"/>
</dbReference>
<feature type="region of interest" description="Disordered" evidence="2">
    <location>
        <begin position="394"/>
        <end position="414"/>
    </location>
</feature>
<evidence type="ECO:0000259" key="3">
    <source>
        <dbReference type="Pfam" id="PF00263"/>
    </source>
</evidence>
<dbReference type="RefSeq" id="WP_185788278.1">
    <property type="nucleotide sequence ID" value="NZ_JACLCP010000001.1"/>
</dbReference>
<dbReference type="AlphaFoldDB" id="A0A842IQZ4"/>
<keyword evidence="5" id="KW-1185">Reference proteome</keyword>
<dbReference type="PRINTS" id="PR00811">
    <property type="entry name" value="BCTERIALGSPD"/>
</dbReference>
<dbReference type="Pfam" id="PF00263">
    <property type="entry name" value="Secretin"/>
    <property type="match status" value="1"/>
</dbReference>
<dbReference type="InterPro" id="IPR050810">
    <property type="entry name" value="Bact_Secretion_Sys_Channel"/>
</dbReference>
<feature type="compositionally biased region" description="Polar residues" evidence="2">
    <location>
        <begin position="405"/>
        <end position="414"/>
    </location>
</feature>
<name>A0A842IQZ4_9FLAO</name>
<dbReference type="InterPro" id="IPR001775">
    <property type="entry name" value="GspD/PilQ"/>
</dbReference>
<protein>
    <submittedName>
        <fullName evidence="4">General secretion pathway protein GspD</fullName>
    </submittedName>
</protein>
<dbReference type="EMBL" id="JACLCP010000001">
    <property type="protein sequence ID" value="MBC2844619.1"/>
    <property type="molecule type" value="Genomic_DNA"/>
</dbReference>
<comment type="caution">
    <text evidence="4">The sequence shown here is derived from an EMBL/GenBank/DDBJ whole genome shotgun (WGS) entry which is preliminary data.</text>
</comment>
<dbReference type="Gene3D" id="3.55.50.30">
    <property type="match status" value="1"/>
</dbReference>
<accession>A0A842IQZ4</accession>
<dbReference type="GO" id="GO:0009306">
    <property type="term" value="P:protein secretion"/>
    <property type="evidence" value="ECO:0007669"/>
    <property type="project" value="InterPro"/>
</dbReference>
<evidence type="ECO:0000256" key="2">
    <source>
        <dbReference type="SAM" id="MobiDB-lite"/>
    </source>
</evidence>
<evidence type="ECO:0000256" key="1">
    <source>
        <dbReference type="RuleBase" id="RU004003"/>
    </source>
</evidence>
<feature type="compositionally biased region" description="Low complexity" evidence="2">
    <location>
        <begin position="394"/>
        <end position="404"/>
    </location>
</feature>
<dbReference type="InterPro" id="IPR004846">
    <property type="entry name" value="T2SS/T3SS_dom"/>
</dbReference>
<proteinExistence type="inferred from homology"/>
<evidence type="ECO:0000313" key="5">
    <source>
        <dbReference type="Proteomes" id="UP000533900"/>
    </source>
</evidence>
<feature type="domain" description="Type II/III secretion system secretin-like" evidence="3">
    <location>
        <begin position="547"/>
        <end position="713"/>
    </location>
</feature>
<organism evidence="4 5">
    <name type="scientific">Winogradskyella flava</name>
    <dbReference type="NCBI Taxonomy" id="1884876"/>
    <lineage>
        <taxon>Bacteria</taxon>
        <taxon>Pseudomonadati</taxon>
        <taxon>Bacteroidota</taxon>
        <taxon>Flavobacteriia</taxon>
        <taxon>Flavobacteriales</taxon>
        <taxon>Flavobacteriaceae</taxon>
        <taxon>Winogradskyella</taxon>
    </lineage>
</organism>